<evidence type="ECO:0000313" key="1">
    <source>
        <dbReference type="EMBL" id="EQB56952.1"/>
    </source>
</evidence>
<evidence type="ECO:0000313" key="2">
    <source>
        <dbReference type="Proteomes" id="UP000015530"/>
    </source>
</evidence>
<proteinExistence type="predicted"/>
<dbReference type="EMBL" id="AMYD01000625">
    <property type="protein sequence ID" value="EQB56952.1"/>
    <property type="molecule type" value="Genomic_DNA"/>
</dbReference>
<organism evidence="1 2">
    <name type="scientific">Colletotrichum gloeosporioides (strain Cg-14)</name>
    <name type="common">Anthracnose fungus</name>
    <name type="synonym">Glomerella cingulata</name>
    <dbReference type="NCBI Taxonomy" id="1237896"/>
    <lineage>
        <taxon>Eukaryota</taxon>
        <taxon>Fungi</taxon>
        <taxon>Dikarya</taxon>
        <taxon>Ascomycota</taxon>
        <taxon>Pezizomycotina</taxon>
        <taxon>Sordariomycetes</taxon>
        <taxon>Hypocreomycetidae</taxon>
        <taxon>Glomerellales</taxon>
        <taxon>Glomerellaceae</taxon>
        <taxon>Colletotrichum</taxon>
        <taxon>Colletotrichum gloeosporioides species complex</taxon>
    </lineage>
</organism>
<sequence>MLMFPLILY</sequence>
<comment type="caution">
    <text evidence="1">The sequence shown here is derived from an EMBL/GenBank/DDBJ whole genome shotgun (WGS) entry which is preliminary data.</text>
</comment>
<reference evidence="2" key="1">
    <citation type="journal article" date="2013" name="Mol. Plant Microbe Interact.">
        <title>Global aspects of pacC regulation of pathogenicity genes in Colletotrichum gloeosporioides as revealed by transcriptome analysis.</title>
        <authorList>
            <person name="Alkan N."/>
            <person name="Meng X."/>
            <person name="Friedlander G."/>
            <person name="Reuveni E."/>
            <person name="Sukno S."/>
            <person name="Sherman A."/>
            <person name="Thon M."/>
            <person name="Fluhr R."/>
            <person name="Prusky D."/>
        </authorList>
    </citation>
    <scope>NUCLEOTIDE SEQUENCE [LARGE SCALE GENOMIC DNA]</scope>
    <source>
        <strain evidence="2">Cg-14</strain>
    </source>
</reference>
<protein>
    <submittedName>
        <fullName evidence="1">Uncharacterized protein</fullName>
    </submittedName>
</protein>
<name>T0KMS6_COLGC</name>
<dbReference type="HOGENOM" id="CLU_3438971_0_0_1"/>
<gene>
    <name evidence="1" type="ORF">CGLO_02993</name>
</gene>
<accession>T0KMS6</accession>
<dbReference type="Proteomes" id="UP000015530">
    <property type="component" value="Unassembled WGS sequence"/>
</dbReference>